<dbReference type="EMBL" id="JAAHTE010000672">
    <property type="protein sequence ID" value="NEU02996.1"/>
    <property type="molecule type" value="Genomic_DNA"/>
</dbReference>
<keyword evidence="2" id="KW-0255">Endonuclease</keyword>
<keyword evidence="2" id="KW-0540">Nuclease</keyword>
<feature type="region of interest" description="Disordered" evidence="1">
    <location>
        <begin position="1"/>
        <end position="33"/>
    </location>
</feature>
<keyword evidence="2" id="KW-0378">Hydrolase</keyword>
<feature type="non-terminal residue" evidence="2">
    <location>
        <position position="1"/>
    </location>
</feature>
<dbReference type="GO" id="GO:0004519">
    <property type="term" value="F:endonuclease activity"/>
    <property type="evidence" value="ECO:0007669"/>
    <property type="project" value="UniProtKB-KW"/>
</dbReference>
<reference evidence="2" key="1">
    <citation type="submission" date="2020-02" db="EMBL/GenBank/DDBJ databases">
        <title>Investigating the Use of Bacteriophages as New Decolonization Strategy for Intestinal Carriage of CTX-M-15-producing ST131 Escherichia coli: an In Vitro Continuous Culture System Model.</title>
        <authorList>
            <person name="Bernasconi O.J."/>
            <person name="Campos-Madueno E.I."/>
            <person name="Dona V."/>
            <person name="Perreten V."/>
            <person name="Carattoli A."/>
            <person name="Endimiani A."/>
        </authorList>
    </citation>
    <scope>NUCLEOTIDE SEQUENCE</scope>
    <source>
        <strain evidence="2">4901.28</strain>
    </source>
</reference>
<evidence type="ECO:0000313" key="2">
    <source>
        <dbReference type="EMBL" id="NEU02996.1"/>
    </source>
</evidence>
<gene>
    <name evidence="2" type="ORF">G3563_28970</name>
</gene>
<proteinExistence type="predicted"/>
<organism evidence="2">
    <name type="scientific">Escherichia coli</name>
    <dbReference type="NCBI Taxonomy" id="562"/>
    <lineage>
        <taxon>Bacteria</taxon>
        <taxon>Pseudomonadati</taxon>
        <taxon>Pseudomonadota</taxon>
        <taxon>Gammaproteobacteria</taxon>
        <taxon>Enterobacterales</taxon>
        <taxon>Enterobacteriaceae</taxon>
        <taxon>Escherichia</taxon>
    </lineage>
</organism>
<comment type="caution">
    <text evidence="2">The sequence shown here is derived from an EMBL/GenBank/DDBJ whole genome shotgun (WGS) entry which is preliminary data.</text>
</comment>
<evidence type="ECO:0000256" key="1">
    <source>
        <dbReference type="SAM" id="MobiDB-lite"/>
    </source>
</evidence>
<accession>A0A6D1ACW8</accession>
<name>A0A6D1ACW8_ECOLX</name>
<protein>
    <submittedName>
        <fullName evidence="2">Restriction endonuclease</fullName>
    </submittedName>
</protein>
<dbReference type="AlphaFoldDB" id="A0A6D1ACW8"/>
<sequence length="33" mass="3517">NVQNGSEGFVSGDIVDENATTSSDDLPEDFENN</sequence>